<dbReference type="KEGG" id="jcu:105646466"/>
<dbReference type="EMBL" id="KK915091">
    <property type="protein sequence ID" value="KDP24689.1"/>
    <property type="molecule type" value="Genomic_DNA"/>
</dbReference>
<dbReference type="Pfam" id="PF23112">
    <property type="entry name" value="PUB62-63_C"/>
    <property type="match status" value="1"/>
</dbReference>
<dbReference type="InterPro" id="IPR013083">
    <property type="entry name" value="Znf_RING/FYVE/PHD"/>
</dbReference>
<evidence type="ECO:0000256" key="1">
    <source>
        <dbReference type="SAM" id="MobiDB-lite"/>
    </source>
</evidence>
<dbReference type="STRING" id="180498.A0A067JYT8"/>
<sequence>MVVMMMQPQLTSSSTTPTQSPLSLGLLSTPHRQPPLTSLSVDHVIAPSITAVHHPAEPAAPMLAKVRLSDIAPFDGAPSGLYMKAVEALSGSLMRHNAAVIELGSEDAALMRCGLEAARLFFRCRVQNVGSKGGGSRGVYMYRAGRALEDCDSSPPCMAEIFRCMGKAARAALCAIARHLRLRSDVFNLLLDDTPLPANEVSSSVLLATYSHASLQNGKVAIGGGKSAVNSEVEKGLLTLISSDTPGLQVCDPNGRWYLADCGSMDLLLITGKALSHATAGLRPAASYRAALDYSSGTNNGGRTSLAFRLMPQGNAILDCSPIAAAGHVIPQSYVPISVSQFMDDLSAEEDVMCNQSDNNYVARCNLNKEPSLRSVLSDPFSGAFLEDAVFVSCGHSFGGLMLRRVLEMSRCTLCNAEIEPGSSIPNLALRAAAAAVKQEDDRRLFHNAALRKRRKEMSDQTDSTRRPSRENGDIAADDGLHKGVQYPFSVNEKVVIKGNRRTPEKFVGKEAIITSQCLNGWYLLKIIESGENVRLQYRSLRKILSSQAIEDRCASLPIQNSNS</sequence>
<dbReference type="SUPFAM" id="SSF51197">
    <property type="entry name" value="Clavaminate synthase-like"/>
    <property type="match status" value="1"/>
</dbReference>
<name>A0A067JYT8_JATCU</name>
<protein>
    <recommendedName>
        <fullName evidence="2">PUB 62/63 C-terminal domain-containing protein</fullName>
    </recommendedName>
</protein>
<dbReference type="Gene3D" id="3.30.40.10">
    <property type="entry name" value="Zinc/RING finger domain, C3HC4 (zinc finger)"/>
    <property type="match status" value="1"/>
</dbReference>
<dbReference type="PANTHER" id="PTHR33644">
    <property type="entry name" value="U-BOX DOMAIN-CONTAINING PROTEIN 62-RELATED"/>
    <property type="match status" value="1"/>
</dbReference>
<feature type="region of interest" description="Disordered" evidence="1">
    <location>
        <begin position="1"/>
        <end position="21"/>
    </location>
</feature>
<proteinExistence type="predicted"/>
<dbReference type="InterPro" id="IPR057649">
    <property type="entry name" value="PUB62-63_C"/>
</dbReference>
<feature type="region of interest" description="Disordered" evidence="1">
    <location>
        <begin position="450"/>
        <end position="481"/>
    </location>
</feature>
<dbReference type="Gene3D" id="2.60.120.330">
    <property type="entry name" value="B-lactam Antibiotic, Isopenicillin N Synthase, Chain"/>
    <property type="match status" value="1"/>
</dbReference>
<evidence type="ECO:0000313" key="3">
    <source>
        <dbReference type="EMBL" id="KDP24689.1"/>
    </source>
</evidence>
<evidence type="ECO:0000313" key="4">
    <source>
        <dbReference type="Proteomes" id="UP000027138"/>
    </source>
</evidence>
<evidence type="ECO:0000259" key="2">
    <source>
        <dbReference type="Pfam" id="PF23112"/>
    </source>
</evidence>
<dbReference type="Proteomes" id="UP000027138">
    <property type="component" value="Unassembled WGS sequence"/>
</dbReference>
<reference evidence="3 4" key="1">
    <citation type="journal article" date="2014" name="PLoS ONE">
        <title>Global Analysis of Gene Expression Profiles in Physic Nut (Jatropha curcas L.) Seedlings Exposed to Salt Stress.</title>
        <authorList>
            <person name="Zhang L."/>
            <person name="Zhang C."/>
            <person name="Wu P."/>
            <person name="Chen Y."/>
            <person name="Li M."/>
            <person name="Jiang H."/>
            <person name="Wu G."/>
        </authorList>
    </citation>
    <scope>NUCLEOTIDE SEQUENCE [LARGE SCALE GENOMIC DNA]</scope>
    <source>
        <strain evidence="4">cv. GZQX0401</strain>
        <tissue evidence="3">Young leaves</tissue>
    </source>
</reference>
<dbReference type="PANTHER" id="PTHR33644:SF3">
    <property type="entry name" value="RING_U-BOX SUPERFAMILY PROTEIN"/>
    <property type="match status" value="1"/>
</dbReference>
<accession>A0A067JYT8</accession>
<dbReference type="AlphaFoldDB" id="A0A067JYT8"/>
<feature type="compositionally biased region" description="Basic and acidic residues" evidence="1">
    <location>
        <begin position="457"/>
        <end position="473"/>
    </location>
</feature>
<dbReference type="OrthoDB" id="511285at2759"/>
<gene>
    <name evidence="3" type="ORF">JCGZ_26510</name>
</gene>
<keyword evidence="4" id="KW-1185">Reference proteome</keyword>
<feature type="domain" description="PUB 62/63 C-terminal" evidence="2">
    <location>
        <begin position="485"/>
        <end position="543"/>
    </location>
</feature>
<dbReference type="SUPFAM" id="SSF57850">
    <property type="entry name" value="RING/U-box"/>
    <property type="match status" value="1"/>
</dbReference>
<dbReference type="InterPro" id="IPR027443">
    <property type="entry name" value="IPNS-like_sf"/>
</dbReference>
<feature type="compositionally biased region" description="Low complexity" evidence="1">
    <location>
        <begin position="7"/>
        <end position="21"/>
    </location>
</feature>
<organism evidence="3 4">
    <name type="scientific">Jatropha curcas</name>
    <name type="common">Barbados nut</name>
    <dbReference type="NCBI Taxonomy" id="180498"/>
    <lineage>
        <taxon>Eukaryota</taxon>
        <taxon>Viridiplantae</taxon>
        <taxon>Streptophyta</taxon>
        <taxon>Embryophyta</taxon>
        <taxon>Tracheophyta</taxon>
        <taxon>Spermatophyta</taxon>
        <taxon>Magnoliopsida</taxon>
        <taxon>eudicotyledons</taxon>
        <taxon>Gunneridae</taxon>
        <taxon>Pentapetalae</taxon>
        <taxon>rosids</taxon>
        <taxon>fabids</taxon>
        <taxon>Malpighiales</taxon>
        <taxon>Euphorbiaceae</taxon>
        <taxon>Crotonoideae</taxon>
        <taxon>Jatropheae</taxon>
        <taxon>Jatropha</taxon>
    </lineage>
</organism>